<evidence type="ECO:0000256" key="8">
    <source>
        <dbReference type="ARBA" id="ARBA00023136"/>
    </source>
</evidence>
<dbReference type="Pfam" id="PF00344">
    <property type="entry name" value="SecY"/>
    <property type="match status" value="1"/>
</dbReference>
<keyword evidence="8 12" id="KW-0472">Membrane</keyword>
<dbReference type="InterPro" id="IPR023201">
    <property type="entry name" value="SecY_dom_sf"/>
</dbReference>
<comment type="function">
    <text evidence="9">The central subunit of the protein translocation channel SecYEG. Consists of two halves formed by TMs 1-5 and 6-10. These two domains form a lateral gate at the front which open onto the bilayer between TMs 2 and 7, and are clamped together by SecE at the back. The channel is closed by both a pore ring composed of hydrophobic SecY resides and a short helix (helix 2A) on the extracellular side of the membrane which forms a plug. The plug probably moves laterally to allow the channel to open. The ring and the pore may move independently.</text>
</comment>
<evidence type="ECO:0000256" key="2">
    <source>
        <dbReference type="ARBA" id="ARBA00005751"/>
    </source>
</evidence>
<feature type="transmembrane region" description="Helical" evidence="12">
    <location>
        <begin position="236"/>
        <end position="257"/>
    </location>
</feature>
<dbReference type="InterPro" id="IPR030659">
    <property type="entry name" value="SecY_CS"/>
</dbReference>
<feature type="transmembrane region" description="Helical" evidence="12">
    <location>
        <begin position="65"/>
        <end position="95"/>
    </location>
</feature>
<evidence type="ECO:0000256" key="11">
    <source>
        <dbReference type="RuleBase" id="RU004349"/>
    </source>
</evidence>
<feature type="transmembrane region" description="Helical" evidence="12">
    <location>
        <begin position="116"/>
        <end position="136"/>
    </location>
</feature>
<evidence type="ECO:0000256" key="3">
    <source>
        <dbReference type="ARBA" id="ARBA00022448"/>
    </source>
</evidence>
<evidence type="ECO:0000256" key="9">
    <source>
        <dbReference type="RuleBase" id="RU000537"/>
    </source>
</evidence>
<evidence type="ECO:0000256" key="7">
    <source>
        <dbReference type="ARBA" id="ARBA00023010"/>
    </source>
</evidence>
<feature type="transmembrane region" description="Helical" evidence="12">
    <location>
        <begin position="417"/>
        <end position="435"/>
    </location>
</feature>
<dbReference type="Proteomes" id="UP000610960">
    <property type="component" value="Unassembled WGS sequence"/>
</dbReference>
<keyword evidence="5 10" id="KW-0653">Protein transport</keyword>
<gene>
    <name evidence="13" type="ORF">GCM10007981_12630</name>
</gene>
<dbReference type="PANTHER" id="PTHR10906">
    <property type="entry name" value="SECY/SEC61-ALPHA FAMILY MEMBER"/>
    <property type="match status" value="1"/>
</dbReference>
<dbReference type="EMBL" id="BMNL01000003">
    <property type="protein sequence ID" value="GGP21314.1"/>
    <property type="molecule type" value="Genomic_DNA"/>
</dbReference>
<dbReference type="NCBIfam" id="NF006341">
    <property type="entry name" value="PRK08568.1-5"/>
    <property type="match status" value="1"/>
</dbReference>
<dbReference type="Gene3D" id="1.10.3370.10">
    <property type="entry name" value="SecY subunit domain"/>
    <property type="match status" value="1"/>
</dbReference>
<comment type="caution">
    <text evidence="13">The sequence shown here is derived from an EMBL/GenBank/DDBJ whole genome shotgun (WGS) entry which is preliminary data.</text>
</comment>
<comment type="similarity">
    <text evidence="2 11">Belongs to the SecY/SEC61-alpha family.</text>
</comment>
<feature type="transmembrane region" description="Helical" evidence="12">
    <location>
        <begin position="441"/>
        <end position="461"/>
    </location>
</feature>
<dbReference type="PIRSF" id="PIRSF004557">
    <property type="entry name" value="SecY"/>
    <property type="match status" value="1"/>
</dbReference>
<dbReference type="SUPFAM" id="SSF103491">
    <property type="entry name" value="Preprotein translocase SecY subunit"/>
    <property type="match status" value="1"/>
</dbReference>
<evidence type="ECO:0000256" key="1">
    <source>
        <dbReference type="ARBA" id="ARBA00004141"/>
    </source>
</evidence>
<accession>A0A830GZ42</accession>
<keyword evidence="6 12" id="KW-1133">Transmembrane helix</keyword>
<feature type="transmembrane region" description="Helical" evidence="12">
    <location>
        <begin position="282"/>
        <end position="307"/>
    </location>
</feature>
<name>A0A830GZ42_9CREN</name>
<evidence type="ECO:0000256" key="5">
    <source>
        <dbReference type="ARBA" id="ARBA00022927"/>
    </source>
</evidence>
<reference evidence="13" key="2">
    <citation type="submission" date="2020-09" db="EMBL/GenBank/DDBJ databases">
        <authorList>
            <person name="Sun Q."/>
            <person name="Ohkuma M."/>
        </authorList>
    </citation>
    <scope>NUCLEOTIDE SEQUENCE</scope>
    <source>
        <strain evidence="13">JCM 10088</strain>
    </source>
</reference>
<sequence>MSGRFIDRVEPLLRLVPTVPKPKVALSMSSRLLWTFLALTAYMVLSITPLYGVNVAQAAPLFNPLIAVIFASQSGTMAELGIGPIIIAGIIMELLAFSDIMNIDMEDPNDQMRFNAFTKLVAVIIAFGEGAIMIAAGQLGVITPSLAFIVWLQLVFGAVIVILLDDMVSKGWGIGSGISLFILISIIRTVFWDTFSPIIPPGQVLPLGVVPAIAVGSYVAAVDHTLAALSSIIYRIGYPSLVGLVATLVLGGLVLYVELMEVSIPMVLTQYGGYKISYPFKVMYVSVLPIIFTAYTVALIYNGLYFLATTYNAHASNALLNAIACVHQISLNGQLTTAPCTSSLLYFLQSTPLQLTPQFVVVHIVLYALLSVVYAYLWVNLAGMGPEDQAKTIAESGWHIPGFRSSTRVIARYLERYINALTLTSGLIAGVVAALGDVMGVFGTGIGLILLVEIVIQYYSLAMQEQLFEMYPMLKRFAGKL</sequence>
<reference evidence="13" key="1">
    <citation type="journal article" date="2014" name="Int. J. Syst. Evol. Microbiol.">
        <title>Complete genome sequence of Corynebacterium casei LMG S-19264T (=DSM 44701T), isolated from a smear-ripened cheese.</title>
        <authorList>
            <consortium name="US DOE Joint Genome Institute (JGI-PGF)"/>
            <person name="Walter F."/>
            <person name="Albersmeier A."/>
            <person name="Kalinowski J."/>
            <person name="Ruckert C."/>
        </authorList>
    </citation>
    <scope>NUCLEOTIDE SEQUENCE</scope>
    <source>
        <strain evidence="13">JCM 10088</strain>
    </source>
</reference>
<evidence type="ECO:0000256" key="10">
    <source>
        <dbReference type="RuleBase" id="RU003484"/>
    </source>
</evidence>
<comment type="subcellular location">
    <subcellularLocation>
        <location evidence="1 10">Membrane</location>
        <topology evidence="1 10">Multi-pass membrane protein</topology>
    </subcellularLocation>
</comment>
<feature type="transmembrane region" description="Helical" evidence="12">
    <location>
        <begin position="171"/>
        <end position="192"/>
    </location>
</feature>
<evidence type="ECO:0000256" key="6">
    <source>
        <dbReference type="ARBA" id="ARBA00022989"/>
    </source>
</evidence>
<dbReference type="OrthoDB" id="371914at2157"/>
<dbReference type="GO" id="GO:0015031">
    <property type="term" value="P:protein transport"/>
    <property type="evidence" value="ECO:0007669"/>
    <property type="project" value="UniProtKB-KW"/>
</dbReference>
<dbReference type="AlphaFoldDB" id="A0A830GZ42"/>
<keyword evidence="3 10" id="KW-0813">Transport</keyword>
<evidence type="ECO:0000256" key="4">
    <source>
        <dbReference type="ARBA" id="ARBA00022692"/>
    </source>
</evidence>
<dbReference type="GO" id="GO:0016020">
    <property type="term" value="C:membrane"/>
    <property type="evidence" value="ECO:0007669"/>
    <property type="project" value="UniProtKB-SubCell"/>
</dbReference>
<feature type="transmembrane region" description="Helical" evidence="12">
    <location>
        <begin position="319"/>
        <end position="348"/>
    </location>
</feature>
<dbReference type="InterPro" id="IPR002208">
    <property type="entry name" value="SecY/SEC61-alpha"/>
</dbReference>
<dbReference type="PROSITE" id="PS00755">
    <property type="entry name" value="SECY_1"/>
    <property type="match status" value="1"/>
</dbReference>
<feature type="transmembrane region" description="Helical" evidence="12">
    <location>
        <begin position="360"/>
        <end position="379"/>
    </location>
</feature>
<feature type="transmembrane region" description="Helical" evidence="12">
    <location>
        <begin position="142"/>
        <end position="164"/>
    </location>
</feature>
<keyword evidence="4 10" id="KW-0812">Transmembrane</keyword>
<dbReference type="RefSeq" id="WP_188596590.1">
    <property type="nucleotide sequence ID" value="NZ_BMNL01000003.1"/>
</dbReference>
<feature type="transmembrane region" description="Helical" evidence="12">
    <location>
        <begin position="204"/>
        <end position="229"/>
    </location>
</feature>
<evidence type="ECO:0000256" key="12">
    <source>
        <dbReference type="SAM" id="Phobius"/>
    </source>
</evidence>
<protein>
    <recommendedName>
        <fullName evidence="9">Protein translocase subunit SecY</fullName>
    </recommendedName>
</protein>
<organism evidence="13 14">
    <name type="scientific">Thermocladium modestius</name>
    <dbReference type="NCBI Taxonomy" id="62609"/>
    <lineage>
        <taxon>Archaea</taxon>
        <taxon>Thermoproteota</taxon>
        <taxon>Thermoprotei</taxon>
        <taxon>Thermoproteales</taxon>
        <taxon>Thermoproteaceae</taxon>
        <taxon>Thermocladium</taxon>
    </lineage>
</organism>
<evidence type="ECO:0000313" key="13">
    <source>
        <dbReference type="EMBL" id="GGP21314.1"/>
    </source>
</evidence>
<proteinExistence type="inferred from homology"/>
<feature type="transmembrane region" description="Helical" evidence="12">
    <location>
        <begin position="32"/>
        <end position="53"/>
    </location>
</feature>
<evidence type="ECO:0000313" key="14">
    <source>
        <dbReference type="Proteomes" id="UP000610960"/>
    </source>
</evidence>
<dbReference type="PROSITE" id="PS00756">
    <property type="entry name" value="SECY_2"/>
    <property type="match status" value="1"/>
</dbReference>
<keyword evidence="14" id="KW-1185">Reference proteome</keyword>
<keyword evidence="7 10" id="KW-0811">Translocation</keyword>